<evidence type="ECO:0000256" key="4">
    <source>
        <dbReference type="ARBA" id="ARBA00023136"/>
    </source>
</evidence>
<evidence type="ECO:0000256" key="1">
    <source>
        <dbReference type="ARBA" id="ARBA00004141"/>
    </source>
</evidence>
<dbReference type="InterPro" id="IPR049326">
    <property type="entry name" value="Rhodopsin_dom_fungi"/>
</dbReference>
<evidence type="ECO:0000313" key="10">
    <source>
        <dbReference type="Proteomes" id="UP000054053"/>
    </source>
</evidence>
<dbReference type="PANTHER" id="PTHR33048:SF146">
    <property type="entry name" value="INTEGRAL MEMBRANE PROTEIN"/>
    <property type="match status" value="1"/>
</dbReference>
<protein>
    <recommendedName>
        <fullName evidence="8">Rhodopsin domain-containing protein</fullName>
    </recommendedName>
</protein>
<name>A0A1B5L1X9_USTVR</name>
<proteinExistence type="inferred from homology"/>
<evidence type="ECO:0000259" key="8">
    <source>
        <dbReference type="Pfam" id="PF20684"/>
    </source>
</evidence>
<dbReference type="PANTHER" id="PTHR33048">
    <property type="entry name" value="PTH11-LIKE INTEGRAL MEMBRANE PROTEIN (AFU_ORTHOLOGUE AFUA_5G11245)"/>
    <property type="match status" value="1"/>
</dbReference>
<feature type="transmembrane region" description="Helical" evidence="7">
    <location>
        <begin position="132"/>
        <end position="149"/>
    </location>
</feature>
<evidence type="ECO:0000256" key="7">
    <source>
        <dbReference type="SAM" id="Phobius"/>
    </source>
</evidence>
<organism evidence="9 10">
    <name type="scientific">Ustilaginoidea virens</name>
    <name type="common">Rice false smut fungus</name>
    <name type="synonym">Villosiclava virens</name>
    <dbReference type="NCBI Taxonomy" id="1159556"/>
    <lineage>
        <taxon>Eukaryota</taxon>
        <taxon>Fungi</taxon>
        <taxon>Dikarya</taxon>
        <taxon>Ascomycota</taxon>
        <taxon>Pezizomycotina</taxon>
        <taxon>Sordariomycetes</taxon>
        <taxon>Hypocreomycetidae</taxon>
        <taxon>Hypocreales</taxon>
        <taxon>Clavicipitaceae</taxon>
        <taxon>Ustilaginoidea</taxon>
    </lineage>
</organism>
<evidence type="ECO:0000256" key="2">
    <source>
        <dbReference type="ARBA" id="ARBA00022692"/>
    </source>
</evidence>
<feature type="transmembrane region" description="Helical" evidence="7">
    <location>
        <begin position="291"/>
        <end position="311"/>
    </location>
</feature>
<feature type="transmembrane region" description="Helical" evidence="7">
    <location>
        <begin position="217"/>
        <end position="237"/>
    </location>
</feature>
<reference evidence="10" key="1">
    <citation type="journal article" date="2016" name="Genome Announc.">
        <title>Genome sequence of Ustilaginoidea virens IPU010, a rice pathogenic fungus causing false smut.</title>
        <authorList>
            <person name="Kumagai T."/>
            <person name="Ishii T."/>
            <person name="Terai G."/>
            <person name="Umemura M."/>
            <person name="Machida M."/>
            <person name="Asai K."/>
        </authorList>
    </citation>
    <scope>NUCLEOTIDE SEQUENCE [LARGE SCALE GENOMIC DNA]</scope>
    <source>
        <strain evidence="10">IPU010</strain>
    </source>
</reference>
<dbReference type="InterPro" id="IPR052337">
    <property type="entry name" value="SAT4-like"/>
</dbReference>
<feature type="domain" description="Rhodopsin" evidence="8">
    <location>
        <begin position="101"/>
        <end position="315"/>
    </location>
</feature>
<keyword evidence="4 7" id="KW-0472">Membrane</keyword>
<evidence type="ECO:0000256" key="6">
    <source>
        <dbReference type="SAM" id="MobiDB-lite"/>
    </source>
</evidence>
<dbReference type="EMBL" id="BBTG02000009">
    <property type="protein sequence ID" value="GAO17389.1"/>
    <property type="molecule type" value="Genomic_DNA"/>
</dbReference>
<evidence type="ECO:0000256" key="3">
    <source>
        <dbReference type="ARBA" id="ARBA00022989"/>
    </source>
</evidence>
<feature type="transmembrane region" description="Helical" evidence="7">
    <location>
        <begin position="20"/>
        <end position="39"/>
    </location>
</feature>
<feature type="compositionally biased region" description="Basic and acidic residues" evidence="6">
    <location>
        <begin position="344"/>
        <end position="369"/>
    </location>
</feature>
<dbReference type="Proteomes" id="UP000054053">
    <property type="component" value="Unassembled WGS sequence"/>
</dbReference>
<keyword evidence="2 7" id="KW-0812">Transmembrane</keyword>
<comment type="caution">
    <text evidence="9">The sequence shown here is derived from an EMBL/GenBank/DDBJ whole genome shotgun (WGS) entry which is preliminary data.</text>
</comment>
<dbReference type="GO" id="GO:0016020">
    <property type="term" value="C:membrane"/>
    <property type="evidence" value="ECO:0007669"/>
    <property type="project" value="UniProtKB-SubCell"/>
</dbReference>
<gene>
    <name evidence="9" type="ORF">UVI_02024290</name>
</gene>
<accession>A0A1B5L1X9</accession>
<sequence>MSTKAAAPPGDVADRGHGALVLFWTTAAAGTVIVGLRFLGRKMRRRTGLDDWIMLLTLVRLAPSPVPRPSVPRSPPPNPRLIDPPWLVQVLYIVWVALLSKVISCGGLAHAARLSAAQMARAAQWSWMSQPFVVMGFATGKASVGVLLWRVVGSTTFWRKWVTVFAVASAFALSVVDVVLTFAQCSPVEALWKQELLAGETARCWDPSIQTNFALGLSAWNILTDLYLAVLPATFLYRLNLTFRKKLGLCALLGLGATAAVFAAVKTSYLYQLSARSDITLTRLQGETYNLYVWSGLELFVIIVCGSLPPIKPVCDWMLGRPVSAAVARYASKQSASSPSRPTMDADRVRAADADVELHPRPGRGHDVSPHSTTYSLLPEQQHGYSPP</sequence>
<comment type="similarity">
    <text evidence="5">Belongs to the SAT4 family.</text>
</comment>
<feature type="transmembrane region" description="Helical" evidence="7">
    <location>
        <begin position="90"/>
        <end position="112"/>
    </location>
</feature>
<comment type="subcellular location">
    <subcellularLocation>
        <location evidence="1">Membrane</location>
        <topology evidence="1">Multi-pass membrane protein</topology>
    </subcellularLocation>
</comment>
<evidence type="ECO:0000256" key="5">
    <source>
        <dbReference type="ARBA" id="ARBA00038359"/>
    </source>
</evidence>
<dbReference type="Pfam" id="PF20684">
    <property type="entry name" value="Fung_rhodopsin"/>
    <property type="match status" value="1"/>
</dbReference>
<evidence type="ECO:0000313" key="9">
    <source>
        <dbReference type="EMBL" id="GAO17389.1"/>
    </source>
</evidence>
<dbReference type="AlphaFoldDB" id="A0A1B5L1X9"/>
<keyword evidence="3 7" id="KW-1133">Transmembrane helix</keyword>
<feature type="transmembrane region" description="Helical" evidence="7">
    <location>
        <begin position="161"/>
        <end position="183"/>
    </location>
</feature>
<feature type="transmembrane region" description="Helical" evidence="7">
    <location>
        <begin position="249"/>
        <end position="271"/>
    </location>
</feature>
<feature type="region of interest" description="Disordered" evidence="6">
    <location>
        <begin position="334"/>
        <end position="388"/>
    </location>
</feature>